<organism evidence="2">
    <name type="scientific">Ganoderma boninense</name>
    <dbReference type="NCBI Taxonomy" id="34458"/>
    <lineage>
        <taxon>Eukaryota</taxon>
        <taxon>Fungi</taxon>
        <taxon>Dikarya</taxon>
        <taxon>Basidiomycota</taxon>
        <taxon>Agaricomycotina</taxon>
        <taxon>Agaricomycetes</taxon>
        <taxon>Polyporales</taxon>
        <taxon>Polyporaceae</taxon>
        <taxon>Ganoderma</taxon>
    </lineage>
</organism>
<evidence type="ECO:0000313" key="2">
    <source>
        <dbReference type="EMBL" id="VWO95983.1"/>
    </source>
</evidence>
<protein>
    <submittedName>
        <fullName evidence="2">Indoleacetamide hydrolase (IAH) )</fullName>
        <ecNumber evidence="2">3.5.1.-</ecNumber>
    </submittedName>
</protein>
<dbReference type="InterPro" id="IPR053013">
    <property type="entry name" value="LAT"/>
</dbReference>
<name>A0A5K1JVP5_9APHY</name>
<feature type="domain" description="LYC1 C-terminal" evidence="1">
    <location>
        <begin position="196"/>
        <end position="409"/>
    </location>
</feature>
<evidence type="ECO:0000259" key="1">
    <source>
        <dbReference type="Pfam" id="PF22998"/>
    </source>
</evidence>
<dbReference type="PANTHER" id="PTHR34815:SF2">
    <property type="entry name" value="N-ACETYLTRANSFERASE DOMAIN-CONTAINING PROTEIN"/>
    <property type="match status" value="1"/>
</dbReference>
<dbReference type="InterPro" id="IPR055100">
    <property type="entry name" value="GNAT_LYC1-like"/>
</dbReference>
<reference evidence="2" key="1">
    <citation type="submission" date="2019-10" db="EMBL/GenBank/DDBJ databases">
        <authorList>
            <person name="Nor Muhammad N."/>
        </authorList>
    </citation>
    <scope>NUCLEOTIDE SEQUENCE</scope>
</reference>
<dbReference type="GO" id="GO:0016787">
    <property type="term" value="F:hydrolase activity"/>
    <property type="evidence" value="ECO:0007669"/>
    <property type="project" value="UniProtKB-KW"/>
</dbReference>
<dbReference type="Pfam" id="PF22998">
    <property type="entry name" value="GNAT_LYC1-like"/>
    <property type="match status" value="1"/>
</dbReference>
<keyword evidence="2" id="KW-0378">Hydrolase</keyword>
<dbReference type="PANTHER" id="PTHR34815">
    <property type="entry name" value="LYSINE ACETYLTRANSFERASE"/>
    <property type="match status" value="1"/>
</dbReference>
<dbReference type="EC" id="3.5.1.-" evidence="2"/>
<dbReference type="AlphaFoldDB" id="A0A5K1JVP5"/>
<dbReference type="EMBL" id="LR725271">
    <property type="protein sequence ID" value="VWO95983.1"/>
    <property type="molecule type" value="Genomic_DNA"/>
</dbReference>
<gene>
    <name evidence="2" type="primary">P06618</name>
</gene>
<proteinExistence type="predicted"/>
<sequence length="420" mass="47258">MAEATYSSLSWSLADLSLFPATYEQIIESRKRTAVQWSGNMTLEQYLQRDAILDKQEHAADGRFVTWTALVARRHAGATASEVQEVTAYGVASVFTPTRNRKKGYARHMMRLLHWVLAPRSALPPTFPKEWGMPPDETMLQSAGVANAQFSVLYSDIGSEFYRSSGLDASLHNGWYVTGLTETSWTFDAEAIPCSPSRSDATTANHNVKHLTQDEVNELYNYDADWIRDDLSRPSATGSKASQAPGATCFTFLPHKGVGGFNISRTVQFGHDLQPSMPLSRWGVVLLPQSVSTLADALADLGPGLEAKTRKALPFISWTFDTGRKEKTLVVTRLRADEEDFPVLLEEMKVVAREENVKKIAFWYMHPSLRRIAETKGWKTADREDHLSSVKWYGDEGEEELEWVYNEKYVKSVLHTKTPR</sequence>
<accession>A0A5K1JVP5</accession>